<dbReference type="OrthoDB" id="3257095at2759"/>
<keyword evidence="2" id="KW-0813">Transport</keyword>
<evidence type="ECO:0000313" key="8">
    <source>
        <dbReference type="EMBL" id="KXJ85162.1"/>
    </source>
</evidence>
<dbReference type="STRING" id="196109.A0A136IJM5"/>
<evidence type="ECO:0000256" key="4">
    <source>
        <dbReference type="ARBA" id="ARBA00022989"/>
    </source>
</evidence>
<feature type="transmembrane region" description="Helical" evidence="7">
    <location>
        <begin position="444"/>
        <end position="462"/>
    </location>
</feature>
<evidence type="ECO:0000313" key="9">
    <source>
        <dbReference type="Proteomes" id="UP000070501"/>
    </source>
</evidence>
<dbReference type="GO" id="GO:0016020">
    <property type="term" value="C:membrane"/>
    <property type="evidence" value="ECO:0007669"/>
    <property type="project" value="UniProtKB-SubCell"/>
</dbReference>
<dbReference type="InParanoid" id="A0A136IJM5"/>
<evidence type="ECO:0000256" key="1">
    <source>
        <dbReference type="ARBA" id="ARBA00004141"/>
    </source>
</evidence>
<gene>
    <name evidence="8" type="ORF">Micbo1qcDRAFT_128448</name>
</gene>
<dbReference type="AlphaFoldDB" id="A0A136IJM5"/>
<feature type="transmembrane region" description="Helical" evidence="7">
    <location>
        <begin position="319"/>
        <end position="342"/>
    </location>
</feature>
<organism evidence="8 9">
    <name type="scientific">Microdochium bolleyi</name>
    <dbReference type="NCBI Taxonomy" id="196109"/>
    <lineage>
        <taxon>Eukaryota</taxon>
        <taxon>Fungi</taxon>
        <taxon>Dikarya</taxon>
        <taxon>Ascomycota</taxon>
        <taxon>Pezizomycotina</taxon>
        <taxon>Sordariomycetes</taxon>
        <taxon>Xylariomycetidae</taxon>
        <taxon>Xylariales</taxon>
        <taxon>Microdochiaceae</taxon>
        <taxon>Microdochium</taxon>
    </lineage>
</organism>
<dbReference type="EMBL" id="KQ964292">
    <property type="protein sequence ID" value="KXJ85162.1"/>
    <property type="molecule type" value="Genomic_DNA"/>
</dbReference>
<reference evidence="9" key="1">
    <citation type="submission" date="2016-02" db="EMBL/GenBank/DDBJ databases">
        <title>Draft genome sequence of Microdochium bolleyi, a fungal endophyte of beachgrass.</title>
        <authorList>
            <consortium name="DOE Joint Genome Institute"/>
            <person name="David A.S."/>
            <person name="May G."/>
            <person name="Haridas S."/>
            <person name="Lim J."/>
            <person name="Wang M."/>
            <person name="Labutti K."/>
            <person name="Lipzen A."/>
            <person name="Barry K."/>
            <person name="Grigoriev I.V."/>
        </authorList>
    </citation>
    <scope>NUCLEOTIDE SEQUENCE [LARGE SCALE GENOMIC DNA]</scope>
    <source>
        <strain evidence="9">J235TASD1</strain>
    </source>
</reference>
<feature type="transmembrane region" description="Helical" evidence="7">
    <location>
        <begin position="121"/>
        <end position="149"/>
    </location>
</feature>
<dbReference type="PIRSF" id="PIRSF006060">
    <property type="entry name" value="AA_transporter"/>
    <property type="match status" value="1"/>
</dbReference>
<feature type="transmembrane region" description="Helical" evidence="7">
    <location>
        <begin position="169"/>
        <end position="187"/>
    </location>
</feature>
<keyword evidence="9" id="KW-1185">Reference proteome</keyword>
<feature type="transmembrane region" description="Helical" evidence="7">
    <location>
        <begin position="45"/>
        <end position="67"/>
    </location>
</feature>
<accession>A0A136IJM5</accession>
<evidence type="ECO:0000256" key="5">
    <source>
        <dbReference type="ARBA" id="ARBA00023136"/>
    </source>
</evidence>
<evidence type="ECO:0000256" key="2">
    <source>
        <dbReference type="ARBA" id="ARBA00022448"/>
    </source>
</evidence>
<evidence type="ECO:0000256" key="6">
    <source>
        <dbReference type="SAM" id="MobiDB-lite"/>
    </source>
</evidence>
<protein>
    <submittedName>
        <fullName evidence="8">Amino acid permease</fullName>
    </submittedName>
</protein>
<feature type="region of interest" description="Disordered" evidence="6">
    <location>
        <begin position="1"/>
        <end position="27"/>
    </location>
</feature>
<feature type="transmembrane region" description="Helical" evidence="7">
    <location>
        <begin position="73"/>
        <end position="100"/>
    </location>
</feature>
<feature type="transmembrane region" description="Helical" evidence="7">
    <location>
        <begin position="397"/>
        <end position="424"/>
    </location>
</feature>
<feature type="transmembrane region" description="Helical" evidence="7">
    <location>
        <begin position="278"/>
        <end position="299"/>
    </location>
</feature>
<dbReference type="GO" id="GO:0022857">
    <property type="term" value="F:transmembrane transporter activity"/>
    <property type="evidence" value="ECO:0007669"/>
    <property type="project" value="InterPro"/>
</dbReference>
<dbReference type="InterPro" id="IPR002293">
    <property type="entry name" value="AA/rel_permease1"/>
</dbReference>
<dbReference type="Pfam" id="PF13520">
    <property type="entry name" value="AA_permease_2"/>
    <property type="match status" value="1"/>
</dbReference>
<evidence type="ECO:0000256" key="3">
    <source>
        <dbReference type="ARBA" id="ARBA00022692"/>
    </source>
</evidence>
<dbReference type="Gene3D" id="1.20.1740.10">
    <property type="entry name" value="Amino acid/polyamine transporter I"/>
    <property type="match status" value="1"/>
</dbReference>
<comment type="subcellular location">
    <subcellularLocation>
        <location evidence="1">Membrane</location>
        <topology evidence="1">Multi-pass membrane protein</topology>
    </subcellularLocation>
</comment>
<proteinExistence type="predicted"/>
<evidence type="ECO:0000256" key="7">
    <source>
        <dbReference type="SAM" id="Phobius"/>
    </source>
</evidence>
<feature type="transmembrane region" description="Helical" evidence="7">
    <location>
        <begin position="371"/>
        <end position="391"/>
    </location>
</feature>
<sequence length="525" mass="57389">MAAPTALNPRNQTHEDTVAPVSDHSAAPEVQEQTRTRRLFSFPQLFAFAVIYFSTWTGLGANMYFALLNGGHAAFLFNFIITSMGALAQALTLSELASILPLAGAQYYWTFHLAPKKHRKLLTWLSGWATWIGYISALAGVVNTTVFMYEAAIRINNPEYIGDGWRTPVLGMVILALLTGLNVWAFNLVPWFELVVGILNIVFFFLTVVVLWVMSPRNPTSILVTTEPSSEWSNDFISWNVGLLTSVWMFAGLEGVVHMGEETKNSRETAPRAMIWGIATNGILGIVIIITLLICMPPLQDVLASPYPFFYLIETSTGSKSVTTVLAIGICIINTGCCLSMYASSTRLTWAWARDGGLPCWFGHVHGTRRVPVRAVLLTFGLAALLILLNLNSTNFVALGAITSLSSFALYFSYAIILSVTIHVRMTTGLRHDSWNIGRFGMPVNIYALVWTLYAMIWLPFPTEVPVTAMTMNYSGPVFGIAMAIVTGGWFAWAKANWAGPNPAVVACVLAAECAAEVGSRSGSA</sequence>
<keyword evidence="4 7" id="KW-1133">Transmembrane helix</keyword>
<feature type="transmembrane region" description="Helical" evidence="7">
    <location>
        <begin position="236"/>
        <end position="257"/>
    </location>
</feature>
<feature type="transmembrane region" description="Helical" evidence="7">
    <location>
        <begin position="194"/>
        <end position="214"/>
    </location>
</feature>
<dbReference type="Proteomes" id="UP000070501">
    <property type="component" value="Unassembled WGS sequence"/>
</dbReference>
<feature type="transmembrane region" description="Helical" evidence="7">
    <location>
        <begin position="474"/>
        <end position="493"/>
    </location>
</feature>
<dbReference type="PANTHER" id="PTHR45649">
    <property type="entry name" value="AMINO-ACID PERMEASE BAT1"/>
    <property type="match status" value="1"/>
</dbReference>
<keyword evidence="3 7" id="KW-0812">Transmembrane</keyword>
<dbReference type="PANTHER" id="PTHR45649:SF5">
    <property type="entry name" value="GABA TRANSPORTER (EUROFUNG)-RELATED"/>
    <property type="match status" value="1"/>
</dbReference>
<keyword evidence="5 7" id="KW-0472">Membrane</keyword>
<name>A0A136IJM5_9PEZI</name>